<reference evidence="1 2" key="1">
    <citation type="submission" date="2016-07" db="EMBL/GenBank/DDBJ databases">
        <title>Pervasive Adenine N6-methylation of Active Genes in Fungi.</title>
        <authorList>
            <consortium name="DOE Joint Genome Institute"/>
            <person name="Mondo S.J."/>
            <person name="Dannebaum R.O."/>
            <person name="Kuo R.C."/>
            <person name="Labutti K."/>
            <person name="Haridas S."/>
            <person name="Kuo A."/>
            <person name="Salamov A."/>
            <person name="Ahrendt S.R."/>
            <person name="Lipzen A."/>
            <person name="Sullivan W."/>
            <person name="Andreopoulos W.B."/>
            <person name="Clum A."/>
            <person name="Lindquist E."/>
            <person name="Daum C."/>
            <person name="Ramamoorthy G.K."/>
            <person name="Gryganskyi A."/>
            <person name="Culley D."/>
            <person name="Magnuson J.K."/>
            <person name="James T.Y."/>
            <person name="O'Malley M.A."/>
            <person name="Stajich J.E."/>
            <person name="Spatafora J.W."/>
            <person name="Visel A."/>
            <person name="Grigoriev I.V."/>
        </authorList>
    </citation>
    <scope>NUCLEOTIDE SEQUENCE [LARGE SCALE GENOMIC DNA]</scope>
    <source>
        <strain evidence="1 2">CBS 129021</strain>
    </source>
</reference>
<accession>A0A1Y2DAP8</accession>
<name>A0A1Y2DAP8_9PEZI</name>
<dbReference type="EMBL" id="MCFJ01000023">
    <property type="protein sequence ID" value="ORY56342.1"/>
    <property type="molecule type" value="Genomic_DNA"/>
</dbReference>
<proteinExistence type="predicted"/>
<dbReference type="AlphaFoldDB" id="A0A1Y2DAP8"/>
<dbReference type="RefSeq" id="XP_040710059.1">
    <property type="nucleotide sequence ID" value="XM_040864544.1"/>
</dbReference>
<protein>
    <submittedName>
        <fullName evidence="1">Uncharacterized protein</fullName>
    </submittedName>
</protein>
<dbReference type="OrthoDB" id="414540at2759"/>
<evidence type="ECO:0000313" key="2">
    <source>
        <dbReference type="Proteomes" id="UP000193689"/>
    </source>
</evidence>
<evidence type="ECO:0000313" key="1">
    <source>
        <dbReference type="EMBL" id="ORY56342.1"/>
    </source>
</evidence>
<sequence>MIPSPLYTKPHSLSPSFATPTSLFHILSLRSSNARHSWGHNHLVSKNHPLQDSLDNNAAFKAHLKSTGPLLDVLDPKVEYILVDEHQRKATIRTCYYLRSTESEEVTEQDLIWVLAFTDEGDLEAAWKMCT</sequence>
<organism evidence="1 2">
    <name type="scientific">Pseudomassariella vexata</name>
    <dbReference type="NCBI Taxonomy" id="1141098"/>
    <lineage>
        <taxon>Eukaryota</taxon>
        <taxon>Fungi</taxon>
        <taxon>Dikarya</taxon>
        <taxon>Ascomycota</taxon>
        <taxon>Pezizomycotina</taxon>
        <taxon>Sordariomycetes</taxon>
        <taxon>Xylariomycetidae</taxon>
        <taxon>Amphisphaeriales</taxon>
        <taxon>Pseudomassariaceae</taxon>
        <taxon>Pseudomassariella</taxon>
    </lineage>
</organism>
<dbReference type="GeneID" id="63780756"/>
<gene>
    <name evidence="1" type="ORF">BCR38DRAFT_490644</name>
</gene>
<dbReference type="Proteomes" id="UP000193689">
    <property type="component" value="Unassembled WGS sequence"/>
</dbReference>
<dbReference type="InParanoid" id="A0A1Y2DAP8"/>
<comment type="caution">
    <text evidence="1">The sequence shown here is derived from an EMBL/GenBank/DDBJ whole genome shotgun (WGS) entry which is preliminary data.</text>
</comment>
<keyword evidence="2" id="KW-1185">Reference proteome</keyword>